<dbReference type="Pfam" id="PF03640">
    <property type="entry name" value="Lipoprotein_15"/>
    <property type="match status" value="2"/>
</dbReference>
<feature type="signal peptide" evidence="2">
    <location>
        <begin position="1"/>
        <end position="25"/>
    </location>
</feature>
<feature type="chain" id="PRO_5038620136" description="Lipoprotein" evidence="2">
    <location>
        <begin position="26"/>
        <end position="208"/>
    </location>
</feature>
<feature type="compositionally biased region" description="Low complexity" evidence="1">
    <location>
        <begin position="32"/>
        <end position="49"/>
    </location>
</feature>
<feature type="region of interest" description="Disordered" evidence="1">
    <location>
        <begin position="30"/>
        <end position="63"/>
    </location>
</feature>
<gene>
    <name evidence="3" type="ORF">E1261_04910</name>
</gene>
<dbReference type="PANTHER" id="PTHR39335:SF1">
    <property type="entry name" value="BLL4220 PROTEIN"/>
    <property type="match status" value="1"/>
</dbReference>
<dbReference type="RefSeq" id="WP_132402503.1">
    <property type="nucleotide sequence ID" value="NZ_SMKA01000010.1"/>
</dbReference>
<dbReference type="AlphaFoldDB" id="A0A4R4QFM0"/>
<reference evidence="3 4" key="1">
    <citation type="submission" date="2019-03" db="EMBL/GenBank/DDBJ databases">
        <title>Draft genome sequences of novel Actinobacteria.</title>
        <authorList>
            <person name="Sahin N."/>
            <person name="Ay H."/>
            <person name="Saygin H."/>
        </authorList>
    </citation>
    <scope>NUCLEOTIDE SEQUENCE [LARGE SCALE GENOMIC DNA]</scope>
    <source>
        <strain evidence="3 4">JCM 30547</strain>
    </source>
</reference>
<name>A0A4R4QFM0_9ACTN</name>
<proteinExistence type="predicted"/>
<dbReference type="GO" id="GO:0043448">
    <property type="term" value="P:alkane catabolic process"/>
    <property type="evidence" value="ECO:0007669"/>
    <property type="project" value="TreeGrafter"/>
</dbReference>
<dbReference type="Proteomes" id="UP000295075">
    <property type="component" value="Unassembled WGS sequence"/>
</dbReference>
<comment type="caution">
    <text evidence="3">The sequence shown here is derived from an EMBL/GenBank/DDBJ whole genome shotgun (WGS) entry which is preliminary data.</text>
</comment>
<protein>
    <recommendedName>
        <fullName evidence="5">Lipoprotein</fullName>
    </recommendedName>
</protein>
<accession>A0A4R4QFM0</accession>
<evidence type="ECO:0000313" key="4">
    <source>
        <dbReference type="Proteomes" id="UP000295075"/>
    </source>
</evidence>
<dbReference type="EMBL" id="SMKA01000010">
    <property type="protein sequence ID" value="TDC34049.1"/>
    <property type="molecule type" value="Genomic_DNA"/>
</dbReference>
<organism evidence="3 4">
    <name type="scientific">Kribbella albertanoniae</name>
    <dbReference type="NCBI Taxonomy" id="1266829"/>
    <lineage>
        <taxon>Bacteria</taxon>
        <taxon>Bacillati</taxon>
        <taxon>Actinomycetota</taxon>
        <taxon>Actinomycetes</taxon>
        <taxon>Propionibacteriales</taxon>
        <taxon>Kribbellaceae</taxon>
        <taxon>Kribbella</taxon>
    </lineage>
</organism>
<evidence type="ECO:0000313" key="3">
    <source>
        <dbReference type="EMBL" id="TDC34049.1"/>
    </source>
</evidence>
<evidence type="ECO:0000256" key="1">
    <source>
        <dbReference type="SAM" id="MobiDB-lite"/>
    </source>
</evidence>
<sequence length="208" mass="22118">MIKKPVVNVLFGAALLMLAATACDAGEGAVGSGQASTVSESSGSSGDSSDYVRGEQPLTIPPPKVGPVALDVVEHKFAAEKTGLVDIPGGTFDLIEANGKTIYRFEEDTSKPSKVNCENDCAVIWPPVLLAKDLSVSAASGLNQKLIGTVRRADGYMQVTYNGWPLYWFFEDKVEGDAKGEALGKNWSTILPNGKPVFPKRTVTQKVK</sequence>
<keyword evidence="2" id="KW-0732">Signal</keyword>
<evidence type="ECO:0000256" key="2">
    <source>
        <dbReference type="SAM" id="SignalP"/>
    </source>
</evidence>
<dbReference type="PROSITE" id="PS51257">
    <property type="entry name" value="PROKAR_LIPOPROTEIN"/>
    <property type="match status" value="1"/>
</dbReference>
<dbReference type="InterPro" id="IPR005297">
    <property type="entry name" value="Lipoprotein_repeat"/>
</dbReference>
<evidence type="ECO:0008006" key="5">
    <source>
        <dbReference type="Google" id="ProtNLM"/>
    </source>
</evidence>
<dbReference type="PANTHER" id="PTHR39335">
    <property type="entry name" value="BLL4220 PROTEIN"/>
    <property type="match status" value="1"/>
</dbReference>
<dbReference type="OrthoDB" id="597632at2"/>
<keyword evidence="4" id="KW-1185">Reference proteome</keyword>